<dbReference type="RefSeq" id="WP_196934687.1">
    <property type="nucleotide sequence ID" value="NZ_MU158698.1"/>
</dbReference>
<sequence>MEISSKKKITLANNLFFEELKVYLDKGQRVTIRVAGNSMNPFLKHGDRVVLKPIENADLKLGRIVLADTEQGYILHRIVKIMDDEIWLAGDANLQQIERLKKEEVWAIVAEAFNDKGKIDVHSFLTINAAFIWYWARPVRRLLNWIKK</sequence>
<dbReference type="Proteomes" id="UP000616201">
    <property type="component" value="Unassembled WGS sequence"/>
</dbReference>
<reference evidence="2" key="1">
    <citation type="submission" date="2018-02" db="EMBL/GenBank/DDBJ databases">
        <authorList>
            <person name="Vasarhelyi B.M."/>
            <person name="Deshmukh S."/>
            <person name="Balint B."/>
            <person name="Kukolya J."/>
        </authorList>
    </citation>
    <scope>NUCLEOTIDE SEQUENCE</scope>
    <source>
        <strain evidence="2">KB22</strain>
    </source>
</reference>
<dbReference type="Pfam" id="PF00717">
    <property type="entry name" value="Peptidase_S24"/>
    <property type="match status" value="1"/>
</dbReference>
<dbReference type="SUPFAM" id="SSF51306">
    <property type="entry name" value="LexA/Signal peptidase"/>
    <property type="match status" value="1"/>
</dbReference>
<dbReference type="EMBL" id="PRDK01000001">
    <property type="protein sequence ID" value="MBE8712349.1"/>
    <property type="molecule type" value="Genomic_DNA"/>
</dbReference>
<evidence type="ECO:0000259" key="1">
    <source>
        <dbReference type="Pfam" id="PF00717"/>
    </source>
</evidence>
<evidence type="ECO:0000313" key="3">
    <source>
        <dbReference type="Proteomes" id="UP000616201"/>
    </source>
</evidence>
<keyword evidence="3" id="KW-1185">Reference proteome</keyword>
<dbReference type="Gene3D" id="2.10.109.10">
    <property type="entry name" value="Umud Fragment, subunit A"/>
    <property type="match status" value="1"/>
</dbReference>
<proteinExistence type="predicted"/>
<organism evidence="2 3">
    <name type="scientific">Sphingobacterium hungaricum</name>
    <dbReference type="NCBI Taxonomy" id="2082723"/>
    <lineage>
        <taxon>Bacteria</taxon>
        <taxon>Pseudomonadati</taxon>
        <taxon>Bacteroidota</taxon>
        <taxon>Sphingobacteriia</taxon>
        <taxon>Sphingobacteriales</taxon>
        <taxon>Sphingobacteriaceae</taxon>
        <taxon>Sphingobacterium</taxon>
    </lineage>
</organism>
<name>A0A928YNY2_9SPHI</name>
<protein>
    <recommendedName>
        <fullName evidence="1">Peptidase S24/S26A/S26B/S26C domain-containing protein</fullName>
    </recommendedName>
</protein>
<evidence type="ECO:0000313" key="2">
    <source>
        <dbReference type="EMBL" id="MBE8712349.1"/>
    </source>
</evidence>
<dbReference type="CDD" id="cd06462">
    <property type="entry name" value="Peptidase_S24_S26"/>
    <property type="match status" value="1"/>
</dbReference>
<feature type="domain" description="Peptidase S24/S26A/S26B/S26C" evidence="1">
    <location>
        <begin position="24"/>
        <end position="110"/>
    </location>
</feature>
<dbReference type="AlphaFoldDB" id="A0A928YNY2"/>
<gene>
    <name evidence="2" type="ORF">C4F49_01465</name>
</gene>
<comment type="caution">
    <text evidence="2">The sequence shown here is derived from an EMBL/GenBank/DDBJ whole genome shotgun (WGS) entry which is preliminary data.</text>
</comment>
<dbReference type="InterPro" id="IPR015927">
    <property type="entry name" value="Peptidase_S24_S26A/B/C"/>
</dbReference>
<dbReference type="InterPro" id="IPR036286">
    <property type="entry name" value="LexA/Signal_pep-like_sf"/>
</dbReference>
<accession>A0A928YNY2</accession>